<dbReference type="EMBL" id="MHOO01000011">
    <property type="protein sequence ID" value="OGZ63921.1"/>
    <property type="molecule type" value="Genomic_DNA"/>
</dbReference>
<comment type="caution">
    <text evidence="1">The sequence shown here is derived from an EMBL/GenBank/DDBJ whole genome shotgun (WGS) entry which is preliminary data.</text>
</comment>
<dbReference type="AlphaFoldDB" id="A0A1G2HNW5"/>
<dbReference type="InterPro" id="IPR037914">
    <property type="entry name" value="SpoVT-AbrB_sf"/>
</dbReference>
<reference evidence="1 2" key="1">
    <citation type="journal article" date="2016" name="Nat. Commun.">
        <title>Thousands of microbial genomes shed light on interconnected biogeochemical processes in an aquifer system.</title>
        <authorList>
            <person name="Anantharaman K."/>
            <person name="Brown C.T."/>
            <person name="Hug L.A."/>
            <person name="Sharon I."/>
            <person name="Castelle C.J."/>
            <person name="Probst A.J."/>
            <person name="Thomas B.C."/>
            <person name="Singh A."/>
            <person name="Wilkins M.J."/>
            <person name="Karaoz U."/>
            <person name="Brodie E.L."/>
            <person name="Williams K.H."/>
            <person name="Hubbard S.S."/>
            <person name="Banfield J.F."/>
        </authorList>
    </citation>
    <scope>NUCLEOTIDE SEQUENCE [LARGE SCALE GENOMIC DNA]</scope>
</reference>
<accession>A0A1G2HNW5</accession>
<evidence type="ECO:0008006" key="3">
    <source>
        <dbReference type="Google" id="ProtNLM"/>
    </source>
</evidence>
<name>A0A1G2HNW5_9BACT</name>
<sequence length="60" mass="6953">MKKYIRKVTRVGKRSLALVIPAVIADDLKIKEKQKLVITSARKTITVKDWKKPANKKLHR</sequence>
<gene>
    <name evidence="1" type="ORF">A2730_01380</name>
</gene>
<dbReference type="Proteomes" id="UP000176855">
    <property type="component" value="Unassembled WGS sequence"/>
</dbReference>
<evidence type="ECO:0000313" key="1">
    <source>
        <dbReference type="EMBL" id="OGZ63921.1"/>
    </source>
</evidence>
<organism evidence="1 2">
    <name type="scientific">Candidatus Staskawiczbacteria bacterium RIFCSPHIGHO2_01_FULL_39_25</name>
    <dbReference type="NCBI Taxonomy" id="1802202"/>
    <lineage>
        <taxon>Bacteria</taxon>
        <taxon>Candidatus Staskawicziibacteriota</taxon>
    </lineage>
</organism>
<proteinExistence type="predicted"/>
<dbReference type="STRING" id="1802202.A2730_01380"/>
<evidence type="ECO:0000313" key="2">
    <source>
        <dbReference type="Proteomes" id="UP000176855"/>
    </source>
</evidence>
<dbReference type="SUPFAM" id="SSF89447">
    <property type="entry name" value="AbrB/MazE/MraZ-like"/>
    <property type="match status" value="1"/>
</dbReference>
<protein>
    <recommendedName>
        <fullName evidence="3">SpoVT-AbrB domain-containing protein</fullName>
    </recommendedName>
</protein>